<keyword evidence="3" id="KW-1185">Reference proteome</keyword>
<keyword evidence="1" id="KW-0812">Transmembrane</keyword>
<evidence type="ECO:0000313" key="2">
    <source>
        <dbReference type="EMBL" id="KAF5902707.1"/>
    </source>
</evidence>
<name>A0A8J4UR01_CLAMG</name>
<evidence type="ECO:0000313" key="3">
    <source>
        <dbReference type="Proteomes" id="UP000727407"/>
    </source>
</evidence>
<feature type="transmembrane region" description="Helical" evidence="1">
    <location>
        <begin position="33"/>
        <end position="55"/>
    </location>
</feature>
<dbReference type="AlphaFoldDB" id="A0A8J4UR01"/>
<evidence type="ECO:0000256" key="1">
    <source>
        <dbReference type="SAM" id="Phobius"/>
    </source>
</evidence>
<accession>A0A8J4UR01</accession>
<keyword evidence="1" id="KW-1133">Transmembrane helix</keyword>
<proteinExistence type="predicted"/>
<keyword evidence="1" id="KW-0472">Membrane</keyword>
<protein>
    <submittedName>
        <fullName evidence="2">Carbonic anhydrase 14-like isoform X1</fullName>
    </submittedName>
</protein>
<dbReference type="OrthoDB" id="8960823at2759"/>
<reference evidence="2" key="1">
    <citation type="submission" date="2020-07" db="EMBL/GenBank/DDBJ databases">
        <title>Clarias magur genome sequencing, assembly and annotation.</title>
        <authorList>
            <person name="Kushwaha B."/>
            <person name="Kumar R."/>
            <person name="Das P."/>
            <person name="Joshi C.G."/>
            <person name="Kumar D."/>
            <person name="Nagpure N.S."/>
            <person name="Pandey M."/>
            <person name="Agarwal S."/>
            <person name="Srivastava S."/>
            <person name="Singh M."/>
            <person name="Sahoo L."/>
            <person name="Jayasankar P."/>
            <person name="Meher P.K."/>
            <person name="Koringa P.G."/>
            <person name="Iquebal M.A."/>
            <person name="Das S.P."/>
            <person name="Bit A."/>
            <person name="Patnaik S."/>
            <person name="Patel N."/>
            <person name="Shah T.M."/>
            <person name="Hinsu A."/>
            <person name="Jena J.K."/>
        </authorList>
    </citation>
    <scope>NUCLEOTIDE SEQUENCE</scope>
    <source>
        <strain evidence="2">CIFAMagur01</strain>
        <tissue evidence="2">Testis</tissue>
    </source>
</reference>
<organism evidence="2 3">
    <name type="scientific">Clarias magur</name>
    <name type="common">Asian catfish</name>
    <name type="synonym">Macropteronotus magur</name>
    <dbReference type="NCBI Taxonomy" id="1594786"/>
    <lineage>
        <taxon>Eukaryota</taxon>
        <taxon>Metazoa</taxon>
        <taxon>Chordata</taxon>
        <taxon>Craniata</taxon>
        <taxon>Vertebrata</taxon>
        <taxon>Euteleostomi</taxon>
        <taxon>Actinopterygii</taxon>
        <taxon>Neopterygii</taxon>
        <taxon>Teleostei</taxon>
        <taxon>Ostariophysi</taxon>
        <taxon>Siluriformes</taxon>
        <taxon>Clariidae</taxon>
        <taxon>Clarias</taxon>
    </lineage>
</organism>
<gene>
    <name evidence="2" type="primary">ca14</name>
    <name evidence="2" type="ORF">DAT39_007554</name>
</gene>
<sequence>EGEKNNQAYDNIFNYLNRIKYSVSANIYTSGEISTIVLGCLCGCVGLAAIVFFLIRTIR</sequence>
<dbReference type="Proteomes" id="UP000727407">
    <property type="component" value="Unassembled WGS sequence"/>
</dbReference>
<comment type="caution">
    <text evidence="2">The sequence shown here is derived from an EMBL/GenBank/DDBJ whole genome shotgun (WGS) entry which is preliminary data.</text>
</comment>
<dbReference type="EMBL" id="QNUK01000085">
    <property type="protein sequence ID" value="KAF5902707.1"/>
    <property type="molecule type" value="Genomic_DNA"/>
</dbReference>
<feature type="non-terminal residue" evidence="2">
    <location>
        <position position="59"/>
    </location>
</feature>
<feature type="non-terminal residue" evidence="2">
    <location>
        <position position="1"/>
    </location>
</feature>